<dbReference type="CDD" id="cd00383">
    <property type="entry name" value="trans_reg_C"/>
    <property type="match status" value="1"/>
</dbReference>
<evidence type="ECO:0000256" key="6">
    <source>
        <dbReference type="PROSITE-ProRule" id="PRU00169"/>
    </source>
</evidence>
<dbReference type="InterPro" id="IPR001867">
    <property type="entry name" value="OmpR/PhoB-type_DNA-bd"/>
</dbReference>
<organism evidence="10 11">
    <name type="scientific">Pseudoduganella lutea</name>
    <dbReference type="NCBI Taxonomy" id="321985"/>
    <lineage>
        <taxon>Bacteria</taxon>
        <taxon>Pseudomonadati</taxon>
        <taxon>Pseudomonadota</taxon>
        <taxon>Betaproteobacteria</taxon>
        <taxon>Burkholderiales</taxon>
        <taxon>Oxalobacteraceae</taxon>
        <taxon>Telluria group</taxon>
        <taxon>Pseudoduganella</taxon>
    </lineage>
</organism>
<keyword evidence="1 6" id="KW-0597">Phosphoprotein</keyword>
<evidence type="ECO:0000313" key="11">
    <source>
        <dbReference type="Proteomes" id="UP000290637"/>
    </source>
</evidence>
<dbReference type="GO" id="GO:0000156">
    <property type="term" value="F:phosphorelay response regulator activity"/>
    <property type="evidence" value="ECO:0007669"/>
    <property type="project" value="TreeGrafter"/>
</dbReference>
<dbReference type="InterPro" id="IPR039420">
    <property type="entry name" value="WalR-like"/>
</dbReference>
<protein>
    <submittedName>
        <fullName evidence="10">Response regulator transcription factor</fullName>
    </submittedName>
</protein>
<keyword evidence="4 7" id="KW-0238">DNA-binding</keyword>
<feature type="DNA-binding region" description="OmpR/PhoB-type" evidence="7">
    <location>
        <begin position="136"/>
        <end position="235"/>
    </location>
</feature>
<dbReference type="InterPro" id="IPR036388">
    <property type="entry name" value="WH-like_DNA-bd_sf"/>
</dbReference>
<keyword evidence="2" id="KW-0902">Two-component regulatory system</keyword>
<dbReference type="Pfam" id="PF00072">
    <property type="entry name" value="Response_reg"/>
    <property type="match status" value="1"/>
</dbReference>
<dbReference type="GO" id="GO:0032993">
    <property type="term" value="C:protein-DNA complex"/>
    <property type="evidence" value="ECO:0007669"/>
    <property type="project" value="TreeGrafter"/>
</dbReference>
<evidence type="ECO:0000256" key="2">
    <source>
        <dbReference type="ARBA" id="ARBA00023012"/>
    </source>
</evidence>
<name>A0A4V0Z4I1_9BURK</name>
<feature type="domain" description="Response regulatory" evidence="8">
    <location>
        <begin position="10"/>
        <end position="125"/>
    </location>
</feature>
<dbReference type="SMART" id="SM00862">
    <property type="entry name" value="Trans_reg_C"/>
    <property type="match status" value="1"/>
</dbReference>
<dbReference type="GO" id="GO:0006355">
    <property type="term" value="P:regulation of DNA-templated transcription"/>
    <property type="evidence" value="ECO:0007669"/>
    <property type="project" value="InterPro"/>
</dbReference>
<evidence type="ECO:0000256" key="1">
    <source>
        <dbReference type="ARBA" id="ARBA00022553"/>
    </source>
</evidence>
<evidence type="ECO:0000313" key="10">
    <source>
        <dbReference type="EMBL" id="QBE67023.1"/>
    </source>
</evidence>
<keyword evidence="5" id="KW-0804">Transcription</keyword>
<dbReference type="AlphaFoldDB" id="A0A4V0Z4I1"/>
<dbReference type="Gene3D" id="6.10.250.690">
    <property type="match status" value="1"/>
</dbReference>
<dbReference type="OrthoDB" id="9082616at2"/>
<evidence type="ECO:0000259" key="8">
    <source>
        <dbReference type="PROSITE" id="PS50110"/>
    </source>
</evidence>
<dbReference type="InterPro" id="IPR001789">
    <property type="entry name" value="Sig_transdc_resp-reg_receiver"/>
</dbReference>
<dbReference type="GO" id="GO:0005829">
    <property type="term" value="C:cytosol"/>
    <property type="evidence" value="ECO:0007669"/>
    <property type="project" value="TreeGrafter"/>
</dbReference>
<proteinExistence type="predicted"/>
<feature type="modified residue" description="4-aspartylphosphate" evidence="6">
    <location>
        <position position="59"/>
    </location>
</feature>
<keyword evidence="3" id="KW-0805">Transcription regulation</keyword>
<dbReference type="PANTHER" id="PTHR48111">
    <property type="entry name" value="REGULATOR OF RPOS"/>
    <property type="match status" value="1"/>
</dbReference>
<dbReference type="InterPro" id="IPR011006">
    <property type="entry name" value="CheY-like_superfamily"/>
</dbReference>
<dbReference type="Proteomes" id="UP000290637">
    <property type="component" value="Chromosome"/>
</dbReference>
<evidence type="ECO:0000256" key="3">
    <source>
        <dbReference type="ARBA" id="ARBA00023015"/>
    </source>
</evidence>
<dbReference type="SMART" id="SM00448">
    <property type="entry name" value="REC"/>
    <property type="match status" value="1"/>
</dbReference>
<dbReference type="Gene3D" id="3.40.50.2300">
    <property type="match status" value="1"/>
</dbReference>
<evidence type="ECO:0000256" key="7">
    <source>
        <dbReference type="PROSITE-ProRule" id="PRU01091"/>
    </source>
</evidence>
<feature type="domain" description="OmpR/PhoB-type" evidence="9">
    <location>
        <begin position="136"/>
        <end position="235"/>
    </location>
</feature>
<dbReference type="Pfam" id="PF00486">
    <property type="entry name" value="Trans_reg_C"/>
    <property type="match status" value="1"/>
</dbReference>
<sequence length="252" mass="27932">MRSTMRSRIHILVVEDDMAQRLLLTIWLKQEGYQVEGVDNGLDARSFLHEHWVDLIILDWDIPGMAGDQLLNLLRRRARIQIPVLFQTVHCDDADCVHILDLGADDFLVKPFSRDVLLARVRALLRRGQGADAPGRKPMPIGACTLDAAAQAVTGTGATVKLGNKEFAILWQLASRSGTPVSRQQLLAAVWGMENGTETRLVDMYVSRLRASLRALADPGWEIQSVYGQGYRLNVDGACAPLAEPILEEPKS</sequence>
<dbReference type="SUPFAM" id="SSF46894">
    <property type="entry name" value="C-terminal effector domain of the bipartite response regulators"/>
    <property type="match status" value="1"/>
</dbReference>
<dbReference type="EMBL" id="CP035913">
    <property type="protein sequence ID" value="QBE67023.1"/>
    <property type="molecule type" value="Genomic_DNA"/>
</dbReference>
<evidence type="ECO:0000256" key="4">
    <source>
        <dbReference type="ARBA" id="ARBA00023125"/>
    </source>
</evidence>
<evidence type="ECO:0000259" key="9">
    <source>
        <dbReference type="PROSITE" id="PS51755"/>
    </source>
</evidence>
<dbReference type="PROSITE" id="PS50110">
    <property type="entry name" value="RESPONSE_REGULATORY"/>
    <property type="match status" value="1"/>
</dbReference>
<dbReference type="PANTHER" id="PTHR48111:SF1">
    <property type="entry name" value="TWO-COMPONENT RESPONSE REGULATOR ORR33"/>
    <property type="match status" value="1"/>
</dbReference>
<dbReference type="InterPro" id="IPR016032">
    <property type="entry name" value="Sig_transdc_resp-reg_C-effctor"/>
</dbReference>
<reference evidence="10 11" key="1">
    <citation type="submission" date="2019-02" db="EMBL/GenBank/DDBJ databases">
        <title>Draft Genome Sequences of Six Type Strains of the Genus Massilia.</title>
        <authorList>
            <person name="Miess H."/>
            <person name="Frediansyhah A."/>
            <person name="Gross H."/>
        </authorList>
    </citation>
    <scope>NUCLEOTIDE SEQUENCE [LARGE SCALE GENOMIC DNA]</scope>
    <source>
        <strain evidence="10 11">DSM 17473</strain>
    </source>
</reference>
<keyword evidence="11" id="KW-1185">Reference proteome</keyword>
<gene>
    <name evidence="10" type="ORF">EWM63_02190</name>
</gene>
<dbReference type="GO" id="GO:0000976">
    <property type="term" value="F:transcription cis-regulatory region binding"/>
    <property type="evidence" value="ECO:0007669"/>
    <property type="project" value="TreeGrafter"/>
</dbReference>
<dbReference type="Gene3D" id="1.10.10.10">
    <property type="entry name" value="Winged helix-like DNA-binding domain superfamily/Winged helix DNA-binding domain"/>
    <property type="match status" value="1"/>
</dbReference>
<dbReference type="PROSITE" id="PS51755">
    <property type="entry name" value="OMPR_PHOB"/>
    <property type="match status" value="1"/>
</dbReference>
<evidence type="ECO:0000256" key="5">
    <source>
        <dbReference type="ARBA" id="ARBA00023163"/>
    </source>
</evidence>
<dbReference type="SUPFAM" id="SSF52172">
    <property type="entry name" value="CheY-like"/>
    <property type="match status" value="1"/>
</dbReference>
<dbReference type="KEGG" id="plue:EWM63_02190"/>
<accession>A0A4V0Z4I1</accession>